<sequence>MSDEAIRDKVAVVTGSTKGIGLATAEALLGSGAKVVVSARNEGEVAAVGKRLMASHPKRVAAQVCDVRLEAQVDALFRAAESAFGGVDILVNNAGVGLFKNLEEMTLEEWNRVIETNVTGVFLCSRAAIPRMRRRGGGYIINISSLAGKNAFPTATAYNASKFAVNGMSEALMQEVRYDGIRVSYIMPGSVNTNFNGRSPDPTQEWKLAASDVAQAMLDLLRHPSRSLPSRVELRPSQPPRK</sequence>
<evidence type="ECO:0000313" key="5">
    <source>
        <dbReference type="EMBL" id="TMQ65166.1"/>
    </source>
</evidence>
<dbReference type="SUPFAM" id="SSF51735">
    <property type="entry name" value="NAD(P)-binding Rossmann-fold domains"/>
    <property type="match status" value="1"/>
</dbReference>
<keyword evidence="2" id="KW-0560">Oxidoreductase</keyword>
<evidence type="ECO:0000256" key="3">
    <source>
        <dbReference type="RuleBase" id="RU000363"/>
    </source>
</evidence>
<dbReference type="InterPro" id="IPR057326">
    <property type="entry name" value="KR_dom"/>
</dbReference>
<dbReference type="Gene3D" id="3.40.50.720">
    <property type="entry name" value="NAD(P)-binding Rossmann-like Domain"/>
    <property type="match status" value="1"/>
</dbReference>
<dbReference type="GO" id="GO:0016491">
    <property type="term" value="F:oxidoreductase activity"/>
    <property type="evidence" value="ECO:0007669"/>
    <property type="project" value="UniProtKB-KW"/>
</dbReference>
<dbReference type="InterPro" id="IPR036291">
    <property type="entry name" value="NAD(P)-bd_dom_sf"/>
</dbReference>
<dbReference type="SMART" id="SM00822">
    <property type="entry name" value="PKS_KR"/>
    <property type="match status" value="1"/>
</dbReference>
<dbReference type="InterPro" id="IPR020904">
    <property type="entry name" value="Sc_DH/Rdtase_CS"/>
</dbReference>
<evidence type="ECO:0000313" key="6">
    <source>
        <dbReference type="Proteomes" id="UP000317691"/>
    </source>
</evidence>
<dbReference type="PANTHER" id="PTHR44196:SF1">
    <property type="entry name" value="DEHYDROGENASE_REDUCTASE SDR FAMILY MEMBER 7B"/>
    <property type="match status" value="1"/>
</dbReference>
<gene>
    <name evidence="5" type="ORF">E6K79_05205</name>
</gene>
<dbReference type="PANTHER" id="PTHR44196">
    <property type="entry name" value="DEHYDROGENASE/REDUCTASE SDR FAMILY MEMBER 7B"/>
    <property type="match status" value="1"/>
</dbReference>
<dbReference type="PRINTS" id="PR00081">
    <property type="entry name" value="GDHRDH"/>
</dbReference>
<proteinExistence type="inferred from homology"/>
<organism evidence="5 6">
    <name type="scientific">Eiseniibacteriota bacterium</name>
    <dbReference type="NCBI Taxonomy" id="2212470"/>
    <lineage>
        <taxon>Bacteria</taxon>
        <taxon>Candidatus Eiseniibacteriota</taxon>
    </lineage>
</organism>
<name>A0A538TNG4_UNCEI</name>
<evidence type="ECO:0000259" key="4">
    <source>
        <dbReference type="SMART" id="SM00822"/>
    </source>
</evidence>
<evidence type="ECO:0000256" key="2">
    <source>
        <dbReference type="ARBA" id="ARBA00023002"/>
    </source>
</evidence>
<feature type="domain" description="Ketoreductase" evidence="4">
    <location>
        <begin position="9"/>
        <end position="192"/>
    </location>
</feature>
<dbReference type="AlphaFoldDB" id="A0A538TNG4"/>
<comment type="caution">
    <text evidence="5">The sequence shown here is derived from an EMBL/GenBank/DDBJ whole genome shotgun (WGS) entry which is preliminary data.</text>
</comment>
<protein>
    <submittedName>
        <fullName evidence="5">SDR family oxidoreductase</fullName>
    </submittedName>
</protein>
<dbReference type="Pfam" id="PF00106">
    <property type="entry name" value="adh_short"/>
    <property type="match status" value="1"/>
</dbReference>
<dbReference type="PROSITE" id="PS00061">
    <property type="entry name" value="ADH_SHORT"/>
    <property type="match status" value="1"/>
</dbReference>
<dbReference type="GO" id="GO:0016020">
    <property type="term" value="C:membrane"/>
    <property type="evidence" value="ECO:0007669"/>
    <property type="project" value="TreeGrafter"/>
</dbReference>
<accession>A0A538TNG4</accession>
<dbReference type="Proteomes" id="UP000317691">
    <property type="component" value="Unassembled WGS sequence"/>
</dbReference>
<reference evidence="5 6" key="1">
    <citation type="journal article" date="2019" name="Nat. Microbiol.">
        <title>Mediterranean grassland soil C-N compound turnover is dependent on rainfall and depth, and is mediated by genomically divergent microorganisms.</title>
        <authorList>
            <person name="Diamond S."/>
            <person name="Andeer P.F."/>
            <person name="Li Z."/>
            <person name="Crits-Christoph A."/>
            <person name="Burstein D."/>
            <person name="Anantharaman K."/>
            <person name="Lane K.R."/>
            <person name="Thomas B.C."/>
            <person name="Pan C."/>
            <person name="Northen T.R."/>
            <person name="Banfield J.F."/>
        </authorList>
    </citation>
    <scope>NUCLEOTIDE SEQUENCE [LARGE SCALE GENOMIC DNA]</scope>
    <source>
        <strain evidence="5">WS_9</strain>
    </source>
</reference>
<dbReference type="FunFam" id="3.40.50.720:FF:000084">
    <property type="entry name" value="Short-chain dehydrogenase reductase"/>
    <property type="match status" value="1"/>
</dbReference>
<dbReference type="EMBL" id="VBOZ01000014">
    <property type="protein sequence ID" value="TMQ65166.1"/>
    <property type="molecule type" value="Genomic_DNA"/>
</dbReference>
<evidence type="ECO:0000256" key="1">
    <source>
        <dbReference type="ARBA" id="ARBA00006484"/>
    </source>
</evidence>
<dbReference type="PRINTS" id="PR00080">
    <property type="entry name" value="SDRFAMILY"/>
</dbReference>
<comment type="similarity">
    <text evidence="1 3">Belongs to the short-chain dehydrogenases/reductases (SDR) family.</text>
</comment>
<dbReference type="InterPro" id="IPR002347">
    <property type="entry name" value="SDR_fam"/>
</dbReference>
<dbReference type="NCBIfam" id="NF005594">
    <property type="entry name" value="PRK07326.1"/>
    <property type="match status" value="1"/>
</dbReference>